<proteinExistence type="inferred from homology"/>
<protein>
    <submittedName>
        <fullName evidence="6">Uncharacterized protein</fullName>
    </submittedName>
</protein>
<dbReference type="Gene3D" id="2.40.50.100">
    <property type="match status" value="1"/>
</dbReference>
<feature type="transmembrane region" description="Helical" evidence="2">
    <location>
        <begin position="12"/>
        <end position="30"/>
    </location>
</feature>
<keyword evidence="3" id="KW-0732">Signal</keyword>
<evidence type="ECO:0000256" key="1">
    <source>
        <dbReference type="ARBA" id="ARBA00009477"/>
    </source>
</evidence>
<dbReference type="HOGENOM" id="CLU_018816_1_2_3"/>
<dbReference type="PANTHER" id="PTHR30469">
    <property type="entry name" value="MULTIDRUG RESISTANCE PROTEIN MDTA"/>
    <property type="match status" value="1"/>
</dbReference>
<dbReference type="Proteomes" id="UP000001423">
    <property type="component" value="Chromosome"/>
</dbReference>
<dbReference type="GO" id="GO:1990281">
    <property type="term" value="C:efflux pump complex"/>
    <property type="evidence" value="ECO:0007669"/>
    <property type="project" value="TreeGrafter"/>
</dbReference>
<dbReference type="Pfam" id="PF25917">
    <property type="entry name" value="BSH_RND"/>
    <property type="match status" value="1"/>
</dbReference>
<evidence type="ECO:0000259" key="5">
    <source>
        <dbReference type="Pfam" id="PF25954"/>
    </source>
</evidence>
<dbReference type="Gene3D" id="1.10.287.470">
    <property type="entry name" value="Helix hairpin bin"/>
    <property type="match status" value="1"/>
</dbReference>
<keyword evidence="2" id="KW-0472">Membrane</keyword>
<feature type="domain" description="Multidrug resistance protein MdtA-like barrel-sandwich hybrid" evidence="4">
    <location>
        <begin position="71"/>
        <end position="198"/>
    </location>
</feature>
<organism evidence="6 7">
    <name type="scientific">Prochlorococcus marinus (strain MIT 9313)</name>
    <dbReference type="NCBI Taxonomy" id="74547"/>
    <lineage>
        <taxon>Bacteria</taxon>
        <taxon>Bacillati</taxon>
        <taxon>Cyanobacteriota</taxon>
        <taxon>Cyanophyceae</taxon>
        <taxon>Synechococcales</taxon>
        <taxon>Prochlorococcaceae</taxon>
        <taxon>Prochlorococcus</taxon>
    </lineage>
</organism>
<keyword evidence="2" id="KW-1133">Transmembrane helix</keyword>
<name>Q7V932_PROMM</name>
<dbReference type="EMBL" id="BX548175">
    <property type="protein sequence ID" value="CAE20305.1"/>
    <property type="molecule type" value="Genomic_DNA"/>
</dbReference>
<dbReference type="SUPFAM" id="SSF111369">
    <property type="entry name" value="HlyD-like secretion proteins"/>
    <property type="match status" value="1"/>
</dbReference>
<dbReference type="Pfam" id="PF25954">
    <property type="entry name" value="Beta-barrel_RND_2"/>
    <property type="match status" value="1"/>
</dbReference>
<gene>
    <name evidence="6" type="ordered locus">PMT_0130</name>
</gene>
<feature type="signal peptide" evidence="3">
    <location>
        <begin position="1"/>
        <end position="22"/>
    </location>
</feature>
<comment type="similarity">
    <text evidence="1">Belongs to the membrane fusion protein (MFP) (TC 8.A.1) family.</text>
</comment>
<keyword evidence="2" id="KW-0812">Transmembrane</keyword>
<sequence length="396" mass="42656">MQGRLSSAKKKVLMASSSTTFALLGAVLMVTSCSHNHKATHKFMTVEATRITSTNFEPMVSAVSMLESTKNVALKPQTDGTVVKILAKDGQRVKAGQTILVLDNEQQSAALDSAQSEAKKDQLNAERYEFLYQQGATSAKTRDKYAVQAIQSRDQAKADAATLGYKFVRAPINGLIGDLDKVKLGDYVKKGQTITGIVDDSMLWTMMQIPATQANQVQLGQTVMVASQTTPPLTGQGSVVFISPYYELNGTNKSPNTLMVKAAFPNLTGKLKTGQFVKSQIVTGKFTSLAVPVQAVFMEAQQPFVYVVVPLSKALPKIKASSSLPEATKKKLESLPTNTPIVLQKAVTLGQLQNNLYPLKSGLQKGEQVVSSNTALLRNGMAVKIAPTQATKKRSN</sequence>
<evidence type="ECO:0000313" key="6">
    <source>
        <dbReference type="EMBL" id="CAE20305.1"/>
    </source>
</evidence>
<dbReference type="AlphaFoldDB" id="Q7V932"/>
<reference evidence="6 7" key="1">
    <citation type="journal article" date="2003" name="Nature">
        <title>Genome divergence in two Prochlorococcus ecotypes reflects oceanic niche differentiation.</title>
        <authorList>
            <person name="Rocap G."/>
            <person name="Larimer F.W."/>
            <person name="Lamerdin J.E."/>
            <person name="Malfatti S."/>
            <person name="Chain P."/>
            <person name="Ahlgren N.A."/>
            <person name="Arellano A."/>
            <person name="Coleman M."/>
            <person name="Hauser L."/>
            <person name="Hess W.R."/>
            <person name="Johnson Z.I."/>
            <person name="Land M.L."/>
            <person name="Lindell D."/>
            <person name="Post A.F."/>
            <person name="Regala W."/>
            <person name="Shah M."/>
            <person name="Shaw S.L."/>
            <person name="Steglich C."/>
            <person name="Sullivan M.B."/>
            <person name="Ting C.S."/>
            <person name="Tolonen A."/>
            <person name="Webb E.A."/>
            <person name="Zinser E.R."/>
            <person name="Chisholm S.W."/>
        </authorList>
    </citation>
    <scope>NUCLEOTIDE SEQUENCE [LARGE SCALE GENOMIC DNA]</scope>
    <source>
        <strain evidence="7">MIT 9313</strain>
    </source>
</reference>
<dbReference type="InterPro" id="IPR006143">
    <property type="entry name" value="RND_pump_MFP"/>
</dbReference>
<dbReference type="NCBIfam" id="TIGR01730">
    <property type="entry name" value="RND_mfp"/>
    <property type="match status" value="1"/>
</dbReference>
<dbReference type="GO" id="GO:0015562">
    <property type="term" value="F:efflux transmembrane transporter activity"/>
    <property type="evidence" value="ECO:0007669"/>
    <property type="project" value="TreeGrafter"/>
</dbReference>
<feature type="domain" description="CusB-like beta-barrel" evidence="5">
    <location>
        <begin position="203"/>
        <end position="282"/>
    </location>
</feature>
<dbReference type="PROSITE" id="PS51257">
    <property type="entry name" value="PROKAR_LIPOPROTEIN"/>
    <property type="match status" value="1"/>
</dbReference>
<keyword evidence="7" id="KW-1185">Reference proteome</keyword>
<dbReference type="Gene3D" id="2.40.420.20">
    <property type="match status" value="1"/>
</dbReference>
<evidence type="ECO:0000256" key="3">
    <source>
        <dbReference type="SAM" id="SignalP"/>
    </source>
</evidence>
<dbReference type="Gene3D" id="2.40.30.170">
    <property type="match status" value="1"/>
</dbReference>
<evidence type="ECO:0000259" key="4">
    <source>
        <dbReference type="Pfam" id="PF25917"/>
    </source>
</evidence>
<dbReference type="InterPro" id="IPR058792">
    <property type="entry name" value="Beta-barrel_RND_2"/>
</dbReference>
<dbReference type="eggNOG" id="COG0845">
    <property type="taxonomic scope" value="Bacteria"/>
</dbReference>
<dbReference type="KEGG" id="pmt:PMT_0130"/>
<accession>Q7V932</accession>
<feature type="chain" id="PRO_5004294465" evidence="3">
    <location>
        <begin position="23"/>
        <end position="396"/>
    </location>
</feature>
<dbReference type="PANTHER" id="PTHR30469:SF39">
    <property type="entry name" value="SLL0180 PROTEIN"/>
    <property type="match status" value="1"/>
</dbReference>
<dbReference type="InterPro" id="IPR058625">
    <property type="entry name" value="MdtA-like_BSH"/>
</dbReference>
<evidence type="ECO:0000256" key="2">
    <source>
        <dbReference type="SAM" id="Phobius"/>
    </source>
</evidence>
<evidence type="ECO:0000313" key="7">
    <source>
        <dbReference type="Proteomes" id="UP000001423"/>
    </source>
</evidence>